<gene>
    <name evidence="1" type="ORF">BO87DRAFT_402094</name>
</gene>
<organism evidence="1 2">
    <name type="scientific">Aspergillus neoniger (strain CBS 115656)</name>
    <dbReference type="NCBI Taxonomy" id="1448310"/>
    <lineage>
        <taxon>Eukaryota</taxon>
        <taxon>Fungi</taxon>
        <taxon>Dikarya</taxon>
        <taxon>Ascomycota</taxon>
        <taxon>Pezizomycotina</taxon>
        <taxon>Eurotiomycetes</taxon>
        <taxon>Eurotiomycetidae</taxon>
        <taxon>Eurotiales</taxon>
        <taxon>Aspergillaceae</taxon>
        <taxon>Aspergillus</taxon>
        <taxon>Aspergillus subgen. Circumdati</taxon>
    </lineage>
</organism>
<dbReference type="GeneID" id="37128112"/>
<evidence type="ECO:0000313" key="1">
    <source>
        <dbReference type="EMBL" id="PYH28630.1"/>
    </source>
</evidence>
<reference evidence="1" key="1">
    <citation type="submission" date="2016-12" db="EMBL/GenBank/DDBJ databases">
        <title>The genomes of Aspergillus section Nigri reveals drivers in fungal speciation.</title>
        <authorList>
            <consortium name="DOE Joint Genome Institute"/>
            <person name="Vesth T.C."/>
            <person name="Nybo J."/>
            <person name="Theobald S."/>
            <person name="Brandl J."/>
            <person name="Frisvad J.C."/>
            <person name="Nielsen K.F."/>
            <person name="Lyhne E.K."/>
            <person name="Kogle M.E."/>
            <person name="Kuo A."/>
            <person name="Riley R."/>
            <person name="Clum A."/>
            <person name="Nolan M."/>
            <person name="Lipzen A."/>
            <person name="Salamov A."/>
            <person name="Henrissat B."/>
            <person name="Wiebenga A."/>
            <person name="De Vries R.P."/>
            <person name="Grigoriev I.V."/>
            <person name="Mortensen U.H."/>
            <person name="Andersen M.R."/>
            <person name="Baker S.E."/>
        </authorList>
    </citation>
    <scope>NUCLEOTIDE SEQUENCE [LARGE SCALE GENOMIC DNA]</scope>
    <source>
        <strain evidence="1">CBS 115656</strain>
    </source>
</reference>
<keyword evidence="2" id="KW-1185">Reference proteome</keyword>
<accession>A0A318Y7H4</accession>
<dbReference type="Proteomes" id="UP000247647">
    <property type="component" value="Unassembled WGS sequence"/>
</dbReference>
<evidence type="ECO:0000313" key="2">
    <source>
        <dbReference type="Proteomes" id="UP000247647"/>
    </source>
</evidence>
<dbReference type="RefSeq" id="XP_025474108.1">
    <property type="nucleotide sequence ID" value="XM_025625656.1"/>
</dbReference>
<name>A0A318Y7H4_ASPNB</name>
<protein>
    <submittedName>
        <fullName evidence="1">Uncharacterized protein</fullName>
    </submittedName>
</protein>
<dbReference type="EMBL" id="KZ821507">
    <property type="protein sequence ID" value="PYH28630.1"/>
    <property type="molecule type" value="Genomic_DNA"/>
</dbReference>
<dbReference type="AlphaFoldDB" id="A0A318Y7H4"/>
<proteinExistence type="predicted"/>
<sequence>MRICPLLPDFATEHEPVRHYQQDRPAWTAQEGGVLPEWEGCRKRSPQAIQKDCDQGERPLMYGLPRAAVTIVVGRLAIAARNHLISSGHVDPGRRQPSPS</sequence>